<keyword evidence="4 5" id="KW-0472">Membrane</keyword>
<dbReference type="RefSeq" id="WP_057631897.1">
    <property type="nucleotide sequence ID" value="NZ_LDJI01000004.1"/>
</dbReference>
<accession>A0A0R0CJJ1</accession>
<evidence type="ECO:0000256" key="1">
    <source>
        <dbReference type="ARBA" id="ARBA00022475"/>
    </source>
</evidence>
<evidence type="ECO:0000256" key="4">
    <source>
        <dbReference type="ARBA" id="ARBA00023136"/>
    </source>
</evidence>
<keyword evidence="2 5" id="KW-0812">Transmembrane</keyword>
<evidence type="ECO:0008006" key="8">
    <source>
        <dbReference type="Google" id="ProtNLM"/>
    </source>
</evidence>
<comment type="caution">
    <text evidence="6">The sequence shown here is derived from an EMBL/GenBank/DDBJ whole genome shotgun (WGS) entry which is preliminary data.</text>
</comment>
<dbReference type="STRING" id="405444.ABB26_02000"/>
<dbReference type="Proteomes" id="UP000050864">
    <property type="component" value="Unassembled WGS sequence"/>
</dbReference>
<protein>
    <recommendedName>
        <fullName evidence="8">Na+-dependent transporter</fullName>
    </recommendedName>
</protein>
<evidence type="ECO:0000256" key="2">
    <source>
        <dbReference type="ARBA" id="ARBA00022692"/>
    </source>
</evidence>
<dbReference type="AlphaFoldDB" id="A0A0R0CJJ1"/>
<evidence type="ECO:0000313" key="6">
    <source>
        <dbReference type="EMBL" id="KRG66007.1"/>
    </source>
</evidence>
<reference evidence="6 7" key="1">
    <citation type="submission" date="2015-05" db="EMBL/GenBank/DDBJ databases">
        <title>Genome sequencing and analysis of members of genus Stenotrophomonas.</title>
        <authorList>
            <person name="Patil P.P."/>
            <person name="Midha S."/>
            <person name="Patil P.B."/>
        </authorList>
    </citation>
    <scope>NUCLEOTIDE SEQUENCE [LARGE SCALE GENOMIC DNA]</scope>
    <source>
        <strain evidence="6 7">DSM 18929</strain>
    </source>
</reference>
<feature type="transmembrane region" description="Helical" evidence="5">
    <location>
        <begin position="41"/>
        <end position="64"/>
    </location>
</feature>
<keyword evidence="7" id="KW-1185">Reference proteome</keyword>
<keyword evidence="1" id="KW-1003">Cell membrane</keyword>
<dbReference type="Pfam" id="PF07869">
    <property type="entry name" value="DUF1656"/>
    <property type="match status" value="1"/>
</dbReference>
<dbReference type="PATRIC" id="fig|405444.3.peg.2809"/>
<evidence type="ECO:0000256" key="5">
    <source>
        <dbReference type="SAM" id="Phobius"/>
    </source>
</evidence>
<organism evidence="6 7">
    <name type="scientific">Stenotrophomonas humi</name>
    <dbReference type="NCBI Taxonomy" id="405444"/>
    <lineage>
        <taxon>Bacteria</taxon>
        <taxon>Pseudomonadati</taxon>
        <taxon>Pseudomonadota</taxon>
        <taxon>Gammaproteobacteria</taxon>
        <taxon>Lysobacterales</taxon>
        <taxon>Lysobacteraceae</taxon>
        <taxon>Stenotrophomonas</taxon>
    </lineage>
</organism>
<dbReference type="InterPro" id="IPR012451">
    <property type="entry name" value="DUF1656"/>
</dbReference>
<sequence length="65" mass="7277">MPIEMAFGGALFPGLLVLFCVVCVLLWALDAVAGRRGWYRYVWHPSLFRIAVFVCLFAGLGLLLF</sequence>
<keyword evidence="3 5" id="KW-1133">Transmembrane helix</keyword>
<evidence type="ECO:0000313" key="7">
    <source>
        <dbReference type="Proteomes" id="UP000050864"/>
    </source>
</evidence>
<dbReference type="EMBL" id="LDJI01000004">
    <property type="protein sequence ID" value="KRG66007.1"/>
    <property type="molecule type" value="Genomic_DNA"/>
</dbReference>
<gene>
    <name evidence="6" type="ORF">ABB26_02000</name>
</gene>
<evidence type="ECO:0000256" key="3">
    <source>
        <dbReference type="ARBA" id="ARBA00022989"/>
    </source>
</evidence>
<proteinExistence type="predicted"/>
<feature type="transmembrane region" description="Helical" evidence="5">
    <location>
        <begin position="6"/>
        <end position="29"/>
    </location>
</feature>
<name>A0A0R0CJJ1_9GAMM</name>
<dbReference type="OrthoDB" id="6080293at2"/>